<keyword evidence="2" id="KW-0472">Membrane</keyword>
<dbReference type="AlphaFoldDB" id="F5XHG8"/>
<evidence type="ECO:0000256" key="1">
    <source>
        <dbReference type="SAM" id="MobiDB-lite"/>
    </source>
</evidence>
<organism evidence="3 4">
    <name type="scientific">Microlunatus phosphovorus (strain ATCC 700054 / DSM 10555 / JCM 9379 / NBRC 101784 / NCIMB 13414 / VKM Ac-1990 / NM-1)</name>
    <dbReference type="NCBI Taxonomy" id="1032480"/>
    <lineage>
        <taxon>Bacteria</taxon>
        <taxon>Bacillati</taxon>
        <taxon>Actinomycetota</taxon>
        <taxon>Actinomycetes</taxon>
        <taxon>Propionibacteriales</taxon>
        <taxon>Propionibacteriaceae</taxon>
        <taxon>Microlunatus</taxon>
    </lineage>
</organism>
<dbReference type="STRING" id="1032480.MLP_51620"/>
<name>F5XHG8_MICPN</name>
<evidence type="ECO:0000313" key="4">
    <source>
        <dbReference type="Proteomes" id="UP000007947"/>
    </source>
</evidence>
<proteinExistence type="predicted"/>
<keyword evidence="2" id="KW-1133">Transmembrane helix</keyword>
<accession>F5XHG8</accession>
<evidence type="ECO:0000313" key="3">
    <source>
        <dbReference type="EMBL" id="BAK38176.1"/>
    </source>
</evidence>
<reference evidence="3 4" key="1">
    <citation type="submission" date="2011-05" db="EMBL/GenBank/DDBJ databases">
        <title>Whole genome sequence of Microlunatus phosphovorus NM-1.</title>
        <authorList>
            <person name="Hosoyama A."/>
            <person name="Sasaki K."/>
            <person name="Harada T."/>
            <person name="Igarashi R."/>
            <person name="Kawakoshi A."/>
            <person name="Sasagawa M."/>
            <person name="Fukada J."/>
            <person name="Nakamura S."/>
            <person name="Katano Y."/>
            <person name="Hanada S."/>
            <person name="Kamagata Y."/>
            <person name="Nakamura N."/>
            <person name="Yamazaki S."/>
            <person name="Fujita N."/>
        </authorList>
    </citation>
    <scope>NUCLEOTIDE SEQUENCE [LARGE SCALE GENOMIC DNA]</scope>
    <source>
        <strain evidence="4">ATCC 700054 / DSM 10555 / JCM 9379 / NBRC 101784 / NCIMB 13414 / VKM Ac-1990 / NM-1</strain>
    </source>
</reference>
<keyword evidence="2" id="KW-0812">Transmembrane</keyword>
<protein>
    <submittedName>
        <fullName evidence="3">Uncharacterized protein</fullName>
    </submittedName>
</protein>
<feature type="region of interest" description="Disordered" evidence="1">
    <location>
        <begin position="32"/>
        <end position="55"/>
    </location>
</feature>
<dbReference type="Proteomes" id="UP000007947">
    <property type="component" value="Chromosome"/>
</dbReference>
<dbReference type="HOGENOM" id="CLU_3027264_0_0_11"/>
<evidence type="ECO:0000256" key="2">
    <source>
        <dbReference type="SAM" id="Phobius"/>
    </source>
</evidence>
<sequence>MDITQFVVTGIAVVGMLVVALLAIFPTLSELPSSHRHDQRNTDQRPIRSVKVRHP</sequence>
<feature type="compositionally biased region" description="Basic and acidic residues" evidence="1">
    <location>
        <begin position="33"/>
        <end position="46"/>
    </location>
</feature>
<dbReference type="KEGG" id="mph:MLP_51620"/>
<dbReference type="EMBL" id="AP012204">
    <property type="protein sequence ID" value="BAK38176.1"/>
    <property type="molecule type" value="Genomic_DNA"/>
</dbReference>
<feature type="transmembrane region" description="Helical" evidence="2">
    <location>
        <begin position="6"/>
        <end position="28"/>
    </location>
</feature>
<dbReference type="RefSeq" id="WP_013865990.1">
    <property type="nucleotide sequence ID" value="NC_015635.1"/>
</dbReference>
<gene>
    <name evidence="3" type="ordered locus">MLP_51620</name>
</gene>
<keyword evidence="4" id="KW-1185">Reference proteome</keyword>